<sequence length="505" mass="58173">MLFQFNYQFLSRKQFNITSTAISRQNGCQKLKAPDVNGPIDHVAFVIHGIGQQTEKFGFFQKHLQSLFDTTNNVVEENIPHKQINIQYVPIEWHKHIHEETDTTMDDITLRSIPSMRMVNNDYLADAFFYLSKDRGQSIVTHVTNTFNAAYAQFMKANPGFNGKIVILAYSLGGIITWDILSNQPRPDITEKVIQQHSKLDLDFPTLNFKPDYLFNLGSPLSAFLTVRNQDPKLYHPDPSIIFENIFHPFDPLAYRFEPMLNIDYKHQTAVLIDDSSCVVSKGDHHLYRNNNEELHRVLGGNNVSGLFSSLKRYFSSTTSKKIPFSPIQQEQDDACMQEQDVNFSATSTPKLSLDCGTEYGDDDDENTYSPTITTPTNTIDSDPFIYTKTNAMMTSNYTQKKRPSFMAEEEKEQVPEKKRRRKSSSSDDYLVLNTTITKSSKVEFNATTLLNTPESNRIDYVLRPERFMGFLQKNEYISGLTAHFSYWTSKDLMWHIVRRLEQDV</sequence>
<evidence type="ECO:0000313" key="3">
    <source>
        <dbReference type="EMBL" id="KAG2201588.1"/>
    </source>
</evidence>
<keyword evidence="4" id="KW-1185">Reference proteome</keyword>
<dbReference type="InterPro" id="IPR004177">
    <property type="entry name" value="DDHD_dom"/>
</dbReference>
<name>A0A8H7QZN5_9FUNG</name>
<gene>
    <name evidence="3" type="ORF">INT46_010700</name>
</gene>
<dbReference type="InterPro" id="IPR029058">
    <property type="entry name" value="AB_hydrolase_fold"/>
</dbReference>
<dbReference type="Proteomes" id="UP000650833">
    <property type="component" value="Unassembled WGS sequence"/>
</dbReference>
<protein>
    <recommendedName>
        <fullName evidence="2">DDHD domain-containing protein</fullName>
    </recommendedName>
</protein>
<dbReference type="PANTHER" id="PTHR23509">
    <property type="entry name" value="PA-PL1 PHOSPHOLIPASE FAMILY"/>
    <property type="match status" value="1"/>
</dbReference>
<dbReference type="Pfam" id="PF02862">
    <property type="entry name" value="DDHD"/>
    <property type="match status" value="1"/>
</dbReference>
<organism evidence="3 4">
    <name type="scientific">Mucor plumbeus</name>
    <dbReference type="NCBI Taxonomy" id="97098"/>
    <lineage>
        <taxon>Eukaryota</taxon>
        <taxon>Fungi</taxon>
        <taxon>Fungi incertae sedis</taxon>
        <taxon>Mucoromycota</taxon>
        <taxon>Mucoromycotina</taxon>
        <taxon>Mucoromycetes</taxon>
        <taxon>Mucorales</taxon>
        <taxon>Mucorineae</taxon>
        <taxon>Mucoraceae</taxon>
        <taxon>Mucor</taxon>
    </lineage>
</organism>
<dbReference type="GO" id="GO:0005737">
    <property type="term" value="C:cytoplasm"/>
    <property type="evidence" value="ECO:0007669"/>
    <property type="project" value="TreeGrafter"/>
</dbReference>
<evidence type="ECO:0000256" key="1">
    <source>
        <dbReference type="SAM" id="MobiDB-lite"/>
    </source>
</evidence>
<feature type="domain" description="DDHD" evidence="2">
    <location>
        <begin position="207"/>
        <end position="503"/>
    </location>
</feature>
<dbReference type="InterPro" id="IPR058055">
    <property type="entry name" value="PA-PLA1"/>
</dbReference>
<feature type="region of interest" description="Disordered" evidence="1">
    <location>
        <begin position="399"/>
        <end position="427"/>
    </location>
</feature>
<dbReference type="SUPFAM" id="SSF53474">
    <property type="entry name" value="alpha/beta-Hydrolases"/>
    <property type="match status" value="1"/>
</dbReference>
<evidence type="ECO:0000313" key="4">
    <source>
        <dbReference type="Proteomes" id="UP000650833"/>
    </source>
</evidence>
<accession>A0A8H7QZN5</accession>
<evidence type="ECO:0000259" key="2">
    <source>
        <dbReference type="PROSITE" id="PS51043"/>
    </source>
</evidence>
<dbReference type="OrthoDB" id="431378at2759"/>
<dbReference type="AlphaFoldDB" id="A0A8H7QZN5"/>
<reference evidence="3" key="1">
    <citation type="submission" date="2020-12" db="EMBL/GenBank/DDBJ databases">
        <title>Metabolic potential, ecology and presence of endohyphal bacteria is reflected in genomic diversity of Mucoromycotina.</title>
        <authorList>
            <person name="Muszewska A."/>
            <person name="Okrasinska A."/>
            <person name="Steczkiewicz K."/>
            <person name="Drgas O."/>
            <person name="Orlowska M."/>
            <person name="Perlinska-Lenart U."/>
            <person name="Aleksandrzak-Piekarczyk T."/>
            <person name="Szatraj K."/>
            <person name="Zielenkiewicz U."/>
            <person name="Pilsyk S."/>
            <person name="Malc E."/>
            <person name="Mieczkowski P."/>
            <person name="Kruszewska J.S."/>
            <person name="Biernat P."/>
            <person name="Pawlowska J."/>
        </authorList>
    </citation>
    <scope>NUCLEOTIDE SEQUENCE</scope>
    <source>
        <strain evidence="3">CBS 226.32</strain>
    </source>
</reference>
<dbReference type="SMART" id="SM01127">
    <property type="entry name" value="DDHD"/>
    <property type="match status" value="1"/>
</dbReference>
<dbReference type="PROSITE" id="PS51043">
    <property type="entry name" value="DDHD"/>
    <property type="match status" value="1"/>
</dbReference>
<dbReference type="GO" id="GO:0004620">
    <property type="term" value="F:phospholipase activity"/>
    <property type="evidence" value="ECO:0007669"/>
    <property type="project" value="TreeGrafter"/>
</dbReference>
<dbReference type="GO" id="GO:0046872">
    <property type="term" value="F:metal ion binding"/>
    <property type="evidence" value="ECO:0007669"/>
    <property type="project" value="InterPro"/>
</dbReference>
<dbReference type="PANTHER" id="PTHR23509:SF10">
    <property type="entry name" value="LD21067P"/>
    <property type="match status" value="1"/>
</dbReference>
<proteinExistence type="predicted"/>
<dbReference type="EMBL" id="JAEPRC010000281">
    <property type="protein sequence ID" value="KAG2201588.1"/>
    <property type="molecule type" value="Genomic_DNA"/>
</dbReference>
<comment type="caution">
    <text evidence="3">The sequence shown here is derived from an EMBL/GenBank/DDBJ whole genome shotgun (WGS) entry which is preliminary data.</text>
</comment>